<gene>
    <name evidence="2" type="ORF">AVDCRST_MAG71-2294</name>
</gene>
<feature type="region of interest" description="Disordered" evidence="1">
    <location>
        <begin position="118"/>
        <end position="151"/>
    </location>
</feature>
<proteinExistence type="predicted"/>
<feature type="compositionally biased region" description="Basic and acidic residues" evidence="1">
    <location>
        <begin position="61"/>
        <end position="70"/>
    </location>
</feature>
<organism evidence="2">
    <name type="scientific">uncultured Lysobacter sp</name>
    <dbReference type="NCBI Taxonomy" id="271060"/>
    <lineage>
        <taxon>Bacteria</taxon>
        <taxon>Pseudomonadati</taxon>
        <taxon>Pseudomonadota</taxon>
        <taxon>Gammaproteobacteria</taxon>
        <taxon>Lysobacterales</taxon>
        <taxon>Lysobacteraceae</taxon>
        <taxon>Lysobacter</taxon>
        <taxon>environmental samples</taxon>
    </lineage>
</organism>
<dbReference type="AlphaFoldDB" id="A0A6J4LVC2"/>
<reference evidence="2" key="1">
    <citation type="submission" date="2020-02" db="EMBL/GenBank/DDBJ databases">
        <authorList>
            <person name="Meier V. D."/>
        </authorList>
    </citation>
    <scope>NUCLEOTIDE SEQUENCE</scope>
    <source>
        <strain evidence="2">AVDCRST_MAG71</strain>
    </source>
</reference>
<sequence length="151" mass="16134">GSNAAHCRRSRETKRSGRVRAALLRAPAADRQPAHRRQPAALPQGRAAPPRGHPGGATGRHSAEGNRRGAADAAGRAHAHATRLDAAVGALACLARCEDHRPHATARPARYLHRMRLPLDPPMPAVQPRRHARRRGPGTEIADRGARPGPL</sequence>
<protein>
    <submittedName>
        <fullName evidence="2">Redox-sensitive transcriptional activator SoxR</fullName>
    </submittedName>
</protein>
<accession>A0A6J4LVC2</accession>
<name>A0A6J4LVC2_9GAMM</name>
<feature type="region of interest" description="Disordered" evidence="1">
    <location>
        <begin position="1"/>
        <end position="81"/>
    </location>
</feature>
<feature type="compositionally biased region" description="Basic and acidic residues" evidence="1">
    <location>
        <begin position="141"/>
        <end position="151"/>
    </location>
</feature>
<dbReference type="EMBL" id="CADCUA010000525">
    <property type="protein sequence ID" value="CAA9341837.1"/>
    <property type="molecule type" value="Genomic_DNA"/>
</dbReference>
<feature type="compositionally biased region" description="Basic residues" evidence="1">
    <location>
        <begin position="1"/>
        <end position="18"/>
    </location>
</feature>
<evidence type="ECO:0000256" key="1">
    <source>
        <dbReference type="SAM" id="MobiDB-lite"/>
    </source>
</evidence>
<feature type="non-terminal residue" evidence="2">
    <location>
        <position position="1"/>
    </location>
</feature>
<feature type="compositionally biased region" description="Low complexity" evidence="1">
    <location>
        <begin position="19"/>
        <end position="31"/>
    </location>
</feature>
<feature type="non-terminal residue" evidence="2">
    <location>
        <position position="151"/>
    </location>
</feature>
<evidence type="ECO:0000313" key="2">
    <source>
        <dbReference type="EMBL" id="CAA9341837.1"/>
    </source>
</evidence>